<dbReference type="Gene3D" id="2.30.30.100">
    <property type="match status" value="1"/>
</dbReference>
<keyword evidence="2" id="KW-0547">Nucleotide-binding</keyword>
<dbReference type="PROSITE" id="PS51733">
    <property type="entry name" value="BPL_LPL_CATALYTIC"/>
    <property type="match status" value="1"/>
</dbReference>
<dbReference type="InterPro" id="IPR008988">
    <property type="entry name" value="Transcriptional_repressor_C"/>
</dbReference>
<dbReference type="CDD" id="cd16442">
    <property type="entry name" value="BPL"/>
    <property type="match status" value="1"/>
</dbReference>
<gene>
    <name evidence="8" type="ORF">SCD90_05335</name>
</gene>
<evidence type="ECO:0000256" key="6">
    <source>
        <dbReference type="ARBA" id="ARBA00047846"/>
    </source>
</evidence>
<dbReference type="InterPro" id="IPR004408">
    <property type="entry name" value="Biotin_CoA_COase_ligase"/>
</dbReference>
<feature type="domain" description="BPL/LPL catalytic" evidence="7">
    <location>
        <begin position="15"/>
        <end position="201"/>
    </location>
</feature>
<dbReference type="GO" id="GO:0004077">
    <property type="term" value="F:biotin--[biotin carboxyl-carrier protein] ligase activity"/>
    <property type="evidence" value="ECO:0007669"/>
    <property type="project" value="UniProtKB-EC"/>
</dbReference>
<dbReference type="NCBIfam" id="TIGR00121">
    <property type="entry name" value="birA_ligase"/>
    <property type="match status" value="1"/>
</dbReference>
<evidence type="ECO:0000256" key="4">
    <source>
        <dbReference type="ARBA" id="ARBA00023267"/>
    </source>
</evidence>
<dbReference type="SUPFAM" id="SSF50037">
    <property type="entry name" value="C-terminal domain of transcriptional repressors"/>
    <property type="match status" value="1"/>
</dbReference>
<evidence type="ECO:0000259" key="7">
    <source>
        <dbReference type="PROSITE" id="PS51733"/>
    </source>
</evidence>
<dbReference type="InterPro" id="IPR045864">
    <property type="entry name" value="aa-tRNA-synth_II/BPL/LPL"/>
</dbReference>
<dbReference type="RefSeq" id="WP_319843594.1">
    <property type="nucleotide sequence ID" value="NZ_JAXAFJ010000002.1"/>
</dbReference>
<evidence type="ECO:0000313" key="9">
    <source>
        <dbReference type="Proteomes" id="UP001274321"/>
    </source>
</evidence>
<dbReference type="Proteomes" id="UP001274321">
    <property type="component" value="Unassembled WGS sequence"/>
</dbReference>
<dbReference type="SUPFAM" id="SSF55681">
    <property type="entry name" value="Class II aaRS and biotin synthetases"/>
    <property type="match status" value="1"/>
</dbReference>
<name>A0ABU4RL03_9HYPH</name>
<comment type="catalytic activity">
    <reaction evidence="6">
        <text>biotin + L-lysyl-[protein] + ATP = N(6)-biotinyl-L-lysyl-[protein] + AMP + diphosphate + H(+)</text>
        <dbReference type="Rhea" id="RHEA:11756"/>
        <dbReference type="Rhea" id="RHEA-COMP:9752"/>
        <dbReference type="Rhea" id="RHEA-COMP:10505"/>
        <dbReference type="ChEBI" id="CHEBI:15378"/>
        <dbReference type="ChEBI" id="CHEBI:29969"/>
        <dbReference type="ChEBI" id="CHEBI:30616"/>
        <dbReference type="ChEBI" id="CHEBI:33019"/>
        <dbReference type="ChEBI" id="CHEBI:57586"/>
        <dbReference type="ChEBI" id="CHEBI:83144"/>
        <dbReference type="ChEBI" id="CHEBI:456215"/>
        <dbReference type="EC" id="6.3.4.15"/>
    </reaction>
</comment>
<sequence length="272" mass="28188">MRFALGAVADKAGYGLEAHESLGSTNAEGLLRAEAGVSRPLWIVTSRQTAGHGRRGRAWETPSGNLAASLVVPGVADRPLAAGLGFVAGLALNSAITAVAPRAMARTVLDGYEAPGHRLALKWPNDVLLDGAKLAGVLVEVHSHEEAGLAAVVGIGVNVAAAPKDTSYPATSLAELGSDCTAADLFEALSDSWVGFYAIWNGGRGLPDIRRLWLEQAAGIGAPVAIRHGDDVIRGIFETLDDEGRLVVLTDAGSRRMIAAGEVHFGTAATMR</sequence>
<dbReference type="InterPro" id="IPR004143">
    <property type="entry name" value="BPL_LPL_catalytic"/>
</dbReference>
<evidence type="ECO:0000256" key="5">
    <source>
        <dbReference type="ARBA" id="ARBA00024227"/>
    </source>
</evidence>
<keyword evidence="4" id="KW-0092">Biotin</keyword>
<evidence type="ECO:0000256" key="3">
    <source>
        <dbReference type="ARBA" id="ARBA00022840"/>
    </source>
</evidence>
<keyword evidence="3" id="KW-0067">ATP-binding</keyword>
<keyword evidence="9" id="KW-1185">Reference proteome</keyword>
<dbReference type="InterPro" id="IPR003142">
    <property type="entry name" value="BPL_C"/>
</dbReference>
<accession>A0ABU4RL03</accession>
<dbReference type="PANTHER" id="PTHR12835">
    <property type="entry name" value="BIOTIN PROTEIN LIGASE"/>
    <property type="match status" value="1"/>
</dbReference>
<dbReference type="Gene3D" id="3.30.930.10">
    <property type="entry name" value="Bira Bifunctional Protein, Domain 2"/>
    <property type="match status" value="1"/>
</dbReference>
<dbReference type="EMBL" id="JAXAFJ010000002">
    <property type="protein sequence ID" value="MDX6805482.1"/>
    <property type="molecule type" value="Genomic_DNA"/>
</dbReference>
<keyword evidence="1 8" id="KW-0436">Ligase</keyword>
<evidence type="ECO:0000313" key="8">
    <source>
        <dbReference type="EMBL" id="MDX6805482.1"/>
    </source>
</evidence>
<proteinExistence type="predicted"/>
<protein>
    <recommendedName>
        <fullName evidence="5">biotin--[biotin carboxyl-carrier protein] ligase</fullName>
        <ecNumber evidence="5">6.3.4.15</ecNumber>
    </recommendedName>
</protein>
<evidence type="ECO:0000256" key="2">
    <source>
        <dbReference type="ARBA" id="ARBA00022741"/>
    </source>
</evidence>
<organism evidence="8 9">
    <name type="scientific">Terrihabitans rhizophilus</name>
    <dbReference type="NCBI Taxonomy" id="3092662"/>
    <lineage>
        <taxon>Bacteria</taxon>
        <taxon>Pseudomonadati</taxon>
        <taxon>Pseudomonadota</taxon>
        <taxon>Alphaproteobacteria</taxon>
        <taxon>Hyphomicrobiales</taxon>
        <taxon>Terrihabitans</taxon>
    </lineage>
</organism>
<dbReference type="EC" id="6.3.4.15" evidence="5"/>
<reference evidence="8 9" key="1">
    <citation type="submission" date="2023-11" db="EMBL/GenBank/DDBJ databases">
        <authorList>
            <person name="Bao R."/>
        </authorList>
    </citation>
    <scope>NUCLEOTIDE SEQUENCE [LARGE SCALE GENOMIC DNA]</scope>
    <source>
        <strain evidence="8 9">PJ23</strain>
    </source>
</reference>
<dbReference type="PANTHER" id="PTHR12835:SF5">
    <property type="entry name" value="BIOTIN--PROTEIN LIGASE"/>
    <property type="match status" value="1"/>
</dbReference>
<evidence type="ECO:0000256" key="1">
    <source>
        <dbReference type="ARBA" id="ARBA00022598"/>
    </source>
</evidence>
<dbReference type="Pfam" id="PF03099">
    <property type="entry name" value="BPL_LplA_LipB"/>
    <property type="match status" value="1"/>
</dbReference>
<comment type="caution">
    <text evidence="8">The sequence shown here is derived from an EMBL/GenBank/DDBJ whole genome shotgun (WGS) entry which is preliminary data.</text>
</comment>
<dbReference type="Pfam" id="PF02237">
    <property type="entry name" value="BPL_C"/>
    <property type="match status" value="1"/>
</dbReference>